<dbReference type="Proteomes" id="UP000262712">
    <property type="component" value="Chromosome"/>
</dbReference>
<dbReference type="CDD" id="cd11386">
    <property type="entry name" value="MCP_signal"/>
    <property type="match status" value="1"/>
</dbReference>
<dbReference type="GO" id="GO:0007165">
    <property type="term" value="P:signal transduction"/>
    <property type="evidence" value="ECO:0007669"/>
    <property type="project" value="UniProtKB-KW"/>
</dbReference>
<feature type="transmembrane region" description="Helical" evidence="6">
    <location>
        <begin position="177"/>
        <end position="197"/>
    </location>
</feature>
<keyword evidence="1" id="KW-0145">Chemotaxis</keyword>
<proteinExistence type="inferred from homology"/>
<dbReference type="SMART" id="SM00283">
    <property type="entry name" value="MA"/>
    <property type="match status" value="1"/>
</dbReference>
<keyword evidence="6" id="KW-0472">Membrane</keyword>
<evidence type="ECO:0000313" key="8">
    <source>
        <dbReference type="EMBL" id="AXX93064.1"/>
    </source>
</evidence>
<dbReference type="GO" id="GO:0006935">
    <property type="term" value="P:chemotaxis"/>
    <property type="evidence" value="ECO:0007669"/>
    <property type="project" value="UniProtKB-KW"/>
</dbReference>
<dbReference type="AlphaFoldDB" id="A0AB33GTJ5"/>
<accession>A0AB33GTJ5</accession>
<evidence type="ECO:0000256" key="2">
    <source>
        <dbReference type="ARBA" id="ARBA00029447"/>
    </source>
</evidence>
<dbReference type="InterPro" id="IPR051310">
    <property type="entry name" value="MCP_chemotaxis"/>
</dbReference>
<evidence type="ECO:0000256" key="6">
    <source>
        <dbReference type="SAM" id="Phobius"/>
    </source>
</evidence>
<evidence type="ECO:0000313" key="9">
    <source>
        <dbReference type="Proteomes" id="UP000262712"/>
    </source>
</evidence>
<evidence type="ECO:0000259" key="7">
    <source>
        <dbReference type="PROSITE" id="PS50111"/>
    </source>
</evidence>
<evidence type="ECO:0000256" key="4">
    <source>
        <dbReference type="SAM" id="Coils"/>
    </source>
</evidence>
<feature type="domain" description="Methyl-accepting transducer" evidence="7">
    <location>
        <begin position="359"/>
        <end position="588"/>
    </location>
</feature>
<dbReference type="PRINTS" id="PR00260">
    <property type="entry name" value="CHEMTRNSDUCR"/>
</dbReference>
<dbReference type="RefSeq" id="WP_118909336.1">
    <property type="nucleotide sequence ID" value="NZ_CP032098.1"/>
</dbReference>
<reference evidence="8 9" key="1">
    <citation type="submission" date="2018-08" db="EMBL/GenBank/DDBJ databases">
        <title>Complete genome of the Arcobacter molluscorum type strain LMG 25693.</title>
        <authorList>
            <person name="Miller W.G."/>
            <person name="Yee E."/>
            <person name="Bono J.L."/>
        </authorList>
    </citation>
    <scope>NUCLEOTIDE SEQUENCE [LARGE SCALE GENOMIC DNA]</scope>
    <source>
        <strain evidence="8 9">CECT 7696</strain>
    </source>
</reference>
<dbReference type="Gene3D" id="1.10.287.950">
    <property type="entry name" value="Methyl-accepting chemotaxis protein"/>
    <property type="match status" value="1"/>
</dbReference>
<dbReference type="InterPro" id="IPR004090">
    <property type="entry name" value="Chemotax_Me-accpt_rcpt"/>
</dbReference>
<comment type="similarity">
    <text evidence="2">Belongs to the methyl-accepting chemotaxis (MCP) protein family.</text>
</comment>
<dbReference type="GO" id="GO:0004888">
    <property type="term" value="F:transmembrane signaling receptor activity"/>
    <property type="evidence" value="ECO:0007669"/>
    <property type="project" value="InterPro"/>
</dbReference>
<dbReference type="Gene3D" id="6.10.340.10">
    <property type="match status" value="1"/>
</dbReference>
<keyword evidence="3" id="KW-0807">Transducer</keyword>
<feature type="coiled-coil region" evidence="4">
    <location>
        <begin position="489"/>
        <end position="548"/>
    </location>
</feature>
<protein>
    <submittedName>
        <fullName evidence="8">MCP-domain signal transduction protein</fullName>
    </submittedName>
</protein>
<evidence type="ECO:0000256" key="1">
    <source>
        <dbReference type="ARBA" id="ARBA00022500"/>
    </source>
</evidence>
<dbReference type="KEGG" id="amol:AMOL_2111"/>
<dbReference type="Pfam" id="PF00015">
    <property type="entry name" value="MCPsignal"/>
    <property type="match status" value="1"/>
</dbReference>
<name>A0AB33GTJ5_9BACT</name>
<dbReference type="PANTHER" id="PTHR43531:SF11">
    <property type="entry name" value="METHYL-ACCEPTING CHEMOTAXIS PROTEIN 3"/>
    <property type="match status" value="1"/>
</dbReference>
<dbReference type="PANTHER" id="PTHR43531">
    <property type="entry name" value="PROTEIN ICFG"/>
    <property type="match status" value="1"/>
</dbReference>
<feature type="compositionally biased region" description="Basic and acidic residues" evidence="5">
    <location>
        <begin position="628"/>
        <end position="646"/>
    </location>
</feature>
<gene>
    <name evidence="8" type="ORF">AMOL_2111</name>
</gene>
<feature type="region of interest" description="Disordered" evidence="5">
    <location>
        <begin position="613"/>
        <end position="661"/>
    </location>
</feature>
<evidence type="ECO:0000256" key="3">
    <source>
        <dbReference type="PROSITE-ProRule" id="PRU00284"/>
    </source>
</evidence>
<dbReference type="InterPro" id="IPR004089">
    <property type="entry name" value="MCPsignal_dom"/>
</dbReference>
<feature type="transmembrane region" description="Helical" evidence="6">
    <location>
        <begin position="12"/>
        <end position="32"/>
    </location>
</feature>
<organism evidence="8 9">
    <name type="scientific">Malaciobacter molluscorum LMG 25693</name>
    <dbReference type="NCBI Taxonomy" id="870501"/>
    <lineage>
        <taxon>Bacteria</taxon>
        <taxon>Pseudomonadati</taxon>
        <taxon>Campylobacterota</taxon>
        <taxon>Epsilonproteobacteria</taxon>
        <taxon>Campylobacterales</taxon>
        <taxon>Arcobacteraceae</taxon>
        <taxon>Malaciobacter</taxon>
    </lineage>
</organism>
<evidence type="ECO:0000256" key="5">
    <source>
        <dbReference type="SAM" id="MobiDB-lite"/>
    </source>
</evidence>
<keyword evidence="6" id="KW-0812">Transmembrane</keyword>
<dbReference type="EMBL" id="CP032098">
    <property type="protein sequence ID" value="AXX93064.1"/>
    <property type="molecule type" value="Genomic_DNA"/>
</dbReference>
<dbReference type="PROSITE" id="PS50111">
    <property type="entry name" value="CHEMOTAXIS_TRANSDUC_2"/>
    <property type="match status" value="1"/>
</dbReference>
<sequence>MLGNFSTSKKLMSFSILFILNIIIAGFLYNFYNSKVDYAVKEEISTGAFVQDILKGRIAVYQFLRSPNENTANKVKEKFSLLNKNIEEFKNTLKTNQDIKLTDNILDLSNKYIDLFDLFANDRIKEYASGEKEESKNIASNILNMANVGAILEEQLIKINEHAIVLKNEAQNSLNTALIVLMVLSLIVFITFSSLIASSIVKKLDEFKEGLMSFFAFINRETQEVKVLSIKGKDEFAQMADTINENIKKINEGLQLDNKAVSDALEVVEEIKKGHIDIQLETIANNPQLVQLKDALNMMLLNIKTNMDSVSKLLKEFSNYKFVNKVSTNNVEGYMLEFINNVNFLTDEISGLLKNSLTIGVTLDKASDTLLANVDILNKSSNEAAASLEETAAALEEITSTIISSSENIEKMSSNAEYLINSAKTGQTLANKTTVAMDEINNQVNSIEEAITVIDQIAFQTNILSLNAAVEAATAGEAGKGFAVVAQEVRNLASRSADAAKEIKELVENATTKANEGKNISAEMIQGYDKLLENIESSNKMIEEIANASKEQESGITQINDAVTHLDQQTQQNASIATQTHEIAEETDVIAKKIVSDANAKEFLGKDRIEIKEGKQQNTNNNSTQIKQDSKDKKIEKEEKSKRENKVITSQQDSDDEWESF</sequence>
<dbReference type="GO" id="GO:0005886">
    <property type="term" value="C:plasma membrane"/>
    <property type="evidence" value="ECO:0007669"/>
    <property type="project" value="TreeGrafter"/>
</dbReference>
<keyword evidence="4" id="KW-0175">Coiled coil</keyword>
<keyword evidence="6" id="KW-1133">Transmembrane helix</keyword>
<dbReference type="SUPFAM" id="SSF58104">
    <property type="entry name" value="Methyl-accepting chemotaxis protein (MCP) signaling domain"/>
    <property type="match status" value="1"/>
</dbReference>